<evidence type="ECO:0000313" key="1">
    <source>
        <dbReference type="EMBL" id="MBD1394665.1"/>
    </source>
</evidence>
<gene>
    <name evidence="1" type="ORF">IDJ76_16270</name>
</gene>
<protein>
    <submittedName>
        <fullName evidence="1">Uncharacterized protein</fullName>
    </submittedName>
</protein>
<dbReference type="AlphaFoldDB" id="A0A926NV88"/>
<dbReference type="RefSeq" id="WP_191164491.1">
    <property type="nucleotide sequence ID" value="NZ_JACWMX010000007.1"/>
</dbReference>
<dbReference type="Proteomes" id="UP000619078">
    <property type="component" value="Unassembled WGS sequence"/>
</dbReference>
<sequence length="62" mass="7923">MKRFKLNTTFEEDEEERRQFFVSLSYSERLRYYFKLRNMINFHKKDYPKGRIFIICNMDNWV</sequence>
<dbReference type="EMBL" id="JACWMX010000007">
    <property type="protein sequence ID" value="MBD1394665.1"/>
    <property type="molecule type" value="Genomic_DNA"/>
</dbReference>
<evidence type="ECO:0000313" key="2">
    <source>
        <dbReference type="Proteomes" id="UP000619078"/>
    </source>
</evidence>
<proteinExistence type="predicted"/>
<accession>A0A926NV88</accession>
<keyword evidence="2" id="KW-1185">Reference proteome</keyword>
<organism evidence="1 2">
    <name type="scientific">Mucilaginibacter glaciei</name>
    <dbReference type="NCBI Taxonomy" id="2772109"/>
    <lineage>
        <taxon>Bacteria</taxon>
        <taxon>Pseudomonadati</taxon>
        <taxon>Bacteroidota</taxon>
        <taxon>Sphingobacteriia</taxon>
        <taxon>Sphingobacteriales</taxon>
        <taxon>Sphingobacteriaceae</taxon>
        <taxon>Mucilaginibacter</taxon>
    </lineage>
</organism>
<reference evidence="1" key="1">
    <citation type="submission" date="2020-09" db="EMBL/GenBank/DDBJ databases">
        <title>Novel species of Mucilaginibacter isolated from a glacier on the Tibetan Plateau.</title>
        <authorList>
            <person name="Liu Q."/>
            <person name="Xin Y.-H."/>
        </authorList>
    </citation>
    <scope>NUCLEOTIDE SEQUENCE</scope>
    <source>
        <strain evidence="1">ZB1P21</strain>
    </source>
</reference>
<comment type="caution">
    <text evidence="1">The sequence shown here is derived from an EMBL/GenBank/DDBJ whole genome shotgun (WGS) entry which is preliminary data.</text>
</comment>
<name>A0A926NV88_9SPHI</name>